<organism evidence="8 9">
    <name type="scientific">Elysia marginata</name>
    <dbReference type="NCBI Taxonomy" id="1093978"/>
    <lineage>
        <taxon>Eukaryota</taxon>
        <taxon>Metazoa</taxon>
        <taxon>Spiralia</taxon>
        <taxon>Lophotrochozoa</taxon>
        <taxon>Mollusca</taxon>
        <taxon>Gastropoda</taxon>
        <taxon>Heterobranchia</taxon>
        <taxon>Euthyneura</taxon>
        <taxon>Panpulmonata</taxon>
        <taxon>Sacoglossa</taxon>
        <taxon>Placobranchoidea</taxon>
        <taxon>Plakobranchidae</taxon>
        <taxon>Elysia</taxon>
    </lineage>
</organism>
<evidence type="ECO:0000256" key="1">
    <source>
        <dbReference type="ARBA" id="ARBA00004141"/>
    </source>
</evidence>
<feature type="transmembrane region" description="Helical" evidence="7">
    <location>
        <begin position="310"/>
        <end position="329"/>
    </location>
</feature>
<dbReference type="GO" id="GO:0016020">
    <property type="term" value="C:membrane"/>
    <property type="evidence" value="ECO:0007669"/>
    <property type="project" value="UniProtKB-SubCell"/>
</dbReference>
<feature type="transmembrane region" description="Helical" evidence="7">
    <location>
        <begin position="55"/>
        <end position="74"/>
    </location>
</feature>
<feature type="transmembrane region" description="Helical" evidence="7">
    <location>
        <begin position="109"/>
        <end position="132"/>
    </location>
</feature>
<keyword evidence="4 7" id="KW-1133">Transmembrane helix</keyword>
<dbReference type="SUPFAM" id="SSF103473">
    <property type="entry name" value="MFS general substrate transporter"/>
    <property type="match status" value="1"/>
</dbReference>
<feature type="transmembrane region" description="Helical" evidence="7">
    <location>
        <begin position="12"/>
        <end position="35"/>
    </location>
</feature>
<gene>
    <name evidence="8" type="ORF">ElyMa_000005500</name>
</gene>
<comment type="subcellular location">
    <subcellularLocation>
        <location evidence="1">Membrane</location>
        <topology evidence="1">Multi-pass membrane protein</topology>
    </subcellularLocation>
</comment>
<feature type="transmembrane region" description="Helical" evidence="7">
    <location>
        <begin position="86"/>
        <end position="103"/>
    </location>
</feature>
<feature type="transmembrane region" description="Helical" evidence="7">
    <location>
        <begin position="443"/>
        <end position="464"/>
    </location>
</feature>
<proteinExistence type="predicted"/>
<protein>
    <submittedName>
        <fullName evidence="8">Oxalate:formate antiporter</fullName>
    </submittedName>
</protein>
<evidence type="ECO:0000256" key="7">
    <source>
        <dbReference type="SAM" id="Phobius"/>
    </source>
</evidence>
<reference evidence="8 9" key="1">
    <citation type="journal article" date="2021" name="Elife">
        <title>Chloroplast acquisition without the gene transfer in kleptoplastic sea slugs, Plakobranchus ocellatus.</title>
        <authorList>
            <person name="Maeda T."/>
            <person name="Takahashi S."/>
            <person name="Yoshida T."/>
            <person name="Shimamura S."/>
            <person name="Takaki Y."/>
            <person name="Nagai Y."/>
            <person name="Toyoda A."/>
            <person name="Suzuki Y."/>
            <person name="Arimoto A."/>
            <person name="Ishii H."/>
            <person name="Satoh N."/>
            <person name="Nishiyama T."/>
            <person name="Hasebe M."/>
            <person name="Maruyama T."/>
            <person name="Minagawa J."/>
            <person name="Obokata J."/>
            <person name="Shigenobu S."/>
        </authorList>
    </citation>
    <scope>NUCLEOTIDE SEQUENCE [LARGE SCALE GENOMIC DNA]</scope>
</reference>
<dbReference type="Proteomes" id="UP000762676">
    <property type="component" value="Unassembled WGS sequence"/>
</dbReference>
<dbReference type="PANTHER" id="PTHR43385">
    <property type="entry name" value="RIBOFLAVIN TRANSPORTER RIBJ"/>
    <property type="match status" value="1"/>
</dbReference>
<evidence type="ECO:0000256" key="3">
    <source>
        <dbReference type="ARBA" id="ARBA00022692"/>
    </source>
</evidence>
<evidence type="ECO:0000313" key="8">
    <source>
        <dbReference type="EMBL" id="GFR57571.1"/>
    </source>
</evidence>
<keyword evidence="2" id="KW-0813">Transport</keyword>
<dbReference type="InterPro" id="IPR036259">
    <property type="entry name" value="MFS_trans_sf"/>
</dbReference>
<dbReference type="PANTHER" id="PTHR43385:SF1">
    <property type="entry name" value="RIBOFLAVIN TRANSPORTER RIBJ"/>
    <property type="match status" value="1"/>
</dbReference>
<name>A0AAV4EA69_9GAST</name>
<feature type="transmembrane region" description="Helical" evidence="7">
    <location>
        <begin position="382"/>
        <end position="400"/>
    </location>
</feature>
<feature type="transmembrane region" description="Helical" evidence="7">
    <location>
        <begin position="349"/>
        <end position="370"/>
    </location>
</feature>
<feature type="region of interest" description="Disordered" evidence="6">
    <location>
        <begin position="232"/>
        <end position="263"/>
    </location>
</feature>
<keyword evidence="9" id="KW-1185">Reference proteome</keyword>
<dbReference type="EMBL" id="BMAT01000012">
    <property type="protein sequence ID" value="GFR57571.1"/>
    <property type="molecule type" value="Genomic_DNA"/>
</dbReference>
<feature type="transmembrane region" description="Helical" evidence="7">
    <location>
        <begin position="406"/>
        <end position="431"/>
    </location>
</feature>
<sequence>MARNCSEEKCMKYCSIVGAHFVTLPLSFVWVYGNLSAYTDSYFRYVCAPQCLHSVSQWTLGLCLAMVCPGTLITKTFADKVGHKRVGVAAAIILNAGIFASAWTVNFSVVWTTVLLGVVMGLMQGVTSAVALQYVSGWAPENAPLFMATTSGFATLCSMLQNQIVTAIVNPHNLKPDAMQGSRIFFSQQDVLARVPTALIVYGAVNLSFQCVGYLLLAPRAEISVPTKPTHQMGYRDPYGTHVQSKDITSHKSSEQSEINSDCLDSNKSNTTCKSGNTTTCESDIADKEDCFHSAETDERQKSLTPYQILKTRVFYALFMFGVATMHGLLLKGNYYKQFGLLYIHNDRYLTLVGTLVPVVASFSRFAVGAALNRCLITIKDVIISSLAVNSVLCAFWYIVPQVDAVLYMFLILGLAVVQSLFYMVLPVASLHVFGPAHFSTNYGLLLLSCTFTGLVSPVVTSAIMNTLHWFWLFGSASLLCLITLLLVVCTEIKPQHLSS</sequence>
<keyword evidence="3 7" id="KW-0812">Transmembrane</keyword>
<feature type="transmembrane region" description="Helical" evidence="7">
    <location>
        <begin position="470"/>
        <end position="490"/>
    </location>
</feature>
<dbReference type="InterPro" id="IPR052983">
    <property type="entry name" value="MFS_Riboflavin_Transporter"/>
</dbReference>
<evidence type="ECO:0000256" key="2">
    <source>
        <dbReference type="ARBA" id="ARBA00022448"/>
    </source>
</evidence>
<accession>A0AAV4EA69</accession>
<feature type="compositionally biased region" description="Basic and acidic residues" evidence="6">
    <location>
        <begin position="244"/>
        <end position="255"/>
    </location>
</feature>
<evidence type="ECO:0000256" key="5">
    <source>
        <dbReference type="ARBA" id="ARBA00023136"/>
    </source>
</evidence>
<comment type="caution">
    <text evidence="8">The sequence shown here is derived from an EMBL/GenBank/DDBJ whole genome shotgun (WGS) entry which is preliminary data.</text>
</comment>
<evidence type="ECO:0000313" key="9">
    <source>
        <dbReference type="Proteomes" id="UP000762676"/>
    </source>
</evidence>
<evidence type="ECO:0000256" key="4">
    <source>
        <dbReference type="ARBA" id="ARBA00022989"/>
    </source>
</evidence>
<evidence type="ECO:0000256" key="6">
    <source>
        <dbReference type="SAM" id="MobiDB-lite"/>
    </source>
</evidence>
<dbReference type="AlphaFoldDB" id="A0AAV4EA69"/>
<dbReference type="Gene3D" id="1.20.1250.20">
    <property type="entry name" value="MFS general substrate transporter like domains"/>
    <property type="match status" value="2"/>
</dbReference>
<keyword evidence="5 7" id="KW-0472">Membrane</keyword>